<keyword evidence="2" id="KW-1133">Transmembrane helix</keyword>
<proteinExistence type="predicted"/>
<feature type="transmembrane region" description="Helical" evidence="2">
    <location>
        <begin position="334"/>
        <end position="353"/>
    </location>
</feature>
<evidence type="ECO:0000313" key="5">
    <source>
        <dbReference type="Proteomes" id="UP000566819"/>
    </source>
</evidence>
<sequence length="1505" mass="173924">MEATRSYNGHYRQFAFLWRPAFGQRQKRLYRNENRKYVEQGHDLNNPEGNQTMAHQSSGSHIATSEMIQRFINNRCSGDIDRHLHRKTQISSFLGANDNLDINILRSTQTFIVLEPKALLEDRNNEYVTDLDRFYGLAIVFTVSSFQAAFIRDFLHRYLSLRSLIGVDIWNSTCHAMLGAVRHSWWWTPESEKMMYSFTREDTDVRNMGDLLMTQEKGFKWTIRVLRQFNYLLSKTIDAWDNFNNGEIRYFYKPHSDELADPAWIPYLAAIDKDVTELRDLRNTLQYQTELFENMTNSLITHAQHAETIIARLQTSTIFSMQTIIPNSATIKHWVYLLASLFVATIILVFNLVRLKAVWEILRISNERFWGWVYRVVFEKSSRRREVGAENEDNDDEIELEELDDDEIRTSHESGELSMRLINTSNLEIHEFFGDKIPHYAILSHRWETEEVTFQDLQEGKGAQMRGWDKISGCCARAALDGWLYVVNKTSSAELSEAINSMFEWYRAADTCYAYLSDVLTAQENPLDEHSDFRQSKWFSRGWTLQELLAPREVRFFDRDWKEIGTKSGLKDLIQSITGITHLFDYREASVAQQLSWASARETTRLEDQAYCLLGLFNVNMPLLYGEGSAAFQRLQLEILGKTDDDSIFAWEGPGEGGLLASSPKLFRGAHDVVVMKLDPERPPVTITSKGVGLEFLLMFPDRLEWIHGAEKKKRVAAPMNCKRLSPMAVGSEPDLHVGLVLYREAENAIWRRENRLLPVAATNLDFSQSKRTLVYVPQSPLEAENRDLPTEKRFRQPLLRTIDWRRQLCQFLNLGFESTDEALIEALESASEKLEELERLTAVEDDPRDLVPRYQVIHRVRCANDRQVQRYVKEPFAVKSGQQGYHLRSTESILDFDLYLERNKAISFVVYKDYRCCDPQPQLRRPHKTWVPEASTMLIVEGVFMVSPVLCSALKNLADEILFNLPHPNFSDVGTEFQAPYLWWFCTRDEIAEALKSLQGDQKHHASVFAQYLRDHFETTWSTVDYLLSSGWISAEYIDYLYAPNTILVKRSDNERFGQQQAYLAKSYLSTEGRNKSQHPESARPADFAGFIEGESWTFNGTFQNVVEHLPIGSLPSMTEEFKITDLNLYPIKYAEPGLESTLKERGEKFWTYRSKMYVSYSDEEDDDSYEIQSNMSSRFMIDSATYKAMHPSHSTDQIKERDDLGPKKMEEDYPPLKESFILCLPGTIPGFDMNKKLWTTLDVTRIKPIVWDDGIFQSLVIDRRAKELIAALITNRIDAEKGADVVAGKGNGLVFLLHGAPGTGKSLTAESVAEYARKPLYRFTSGELGTDAVEAEKVIKNVYHMVLLDEADDLLEQRRVFDMKRNSIISSILIMTSNRVGTFDEALRSRINLTLSYPPLDKSLRLKIWEIFILRLDRTGSHTKSKEIRERLPQLAEATMNGRQIRNTISTARQLAMYRREPMGYDHLNAVIEETGKFETYLEESRGFTFEEAARMDSFRKDD</sequence>
<dbReference type="GO" id="GO:0016887">
    <property type="term" value="F:ATP hydrolysis activity"/>
    <property type="evidence" value="ECO:0007669"/>
    <property type="project" value="InterPro"/>
</dbReference>
<evidence type="ECO:0000256" key="1">
    <source>
        <dbReference type="SAM" id="MobiDB-lite"/>
    </source>
</evidence>
<name>A0A8H4RUE0_9HELO</name>
<comment type="caution">
    <text evidence="4">The sequence shown here is derived from an EMBL/GenBank/DDBJ whole genome shotgun (WGS) entry which is preliminary data.</text>
</comment>
<organism evidence="4 5">
    <name type="scientific">Cudoniella acicularis</name>
    <dbReference type="NCBI Taxonomy" id="354080"/>
    <lineage>
        <taxon>Eukaryota</taxon>
        <taxon>Fungi</taxon>
        <taxon>Dikarya</taxon>
        <taxon>Ascomycota</taxon>
        <taxon>Pezizomycotina</taxon>
        <taxon>Leotiomycetes</taxon>
        <taxon>Helotiales</taxon>
        <taxon>Tricladiaceae</taxon>
        <taxon>Cudoniella</taxon>
    </lineage>
</organism>
<dbReference type="OrthoDB" id="10042665at2759"/>
<keyword evidence="2" id="KW-0472">Membrane</keyword>
<dbReference type="EMBL" id="JAAMPI010000077">
    <property type="protein sequence ID" value="KAF4636197.1"/>
    <property type="molecule type" value="Genomic_DNA"/>
</dbReference>
<dbReference type="Pfam" id="PF23232">
    <property type="entry name" value="AAA_lid_13"/>
    <property type="match status" value="1"/>
</dbReference>
<keyword evidence="5" id="KW-1185">Reference proteome</keyword>
<dbReference type="SUPFAM" id="SSF52540">
    <property type="entry name" value="P-loop containing nucleoside triphosphate hydrolases"/>
    <property type="match status" value="1"/>
</dbReference>
<dbReference type="InterPro" id="IPR027417">
    <property type="entry name" value="P-loop_NTPase"/>
</dbReference>
<dbReference type="Proteomes" id="UP000566819">
    <property type="component" value="Unassembled WGS sequence"/>
</dbReference>
<dbReference type="Gene3D" id="3.40.50.300">
    <property type="entry name" value="P-loop containing nucleotide triphosphate hydrolases"/>
    <property type="match status" value="1"/>
</dbReference>
<feature type="region of interest" description="Disordered" evidence="1">
    <location>
        <begin position="40"/>
        <end position="59"/>
    </location>
</feature>
<accession>A0A8H4RUE0</accession>
<evidence type="ECO:0000256" key="2">
    <source>
        <dbReference type="SAM" id="Phobius"/>
    </source>
</evidence>
<dbReference type="Pfam" id="PF00004">
    <property type="entry name" value="AAA"/>
    <property type="match status" value="1"/>
</dbReference>
<keyword evidence="2" id="KW-0812">Transmembrane</keyword>
<dbReference type="GO" id="GO:0005524">
    <property type="term" value="F:ATP binding"/>
    <property type="evidence" value="ECO:0007669"/>
    <property type="project" value="InterPro"/>
</dbReference>
<feature type="domain" description="AAA+ ATPase" evidence="3">
    <location>
        <begin position="1293"/>
        <end position="1403"/>
    </location>
</feature>
<dbReference type="PANTHER" id="PTHR46411:SF2">
    <property type="entry name" value="AAA+ ATPASE DOMAIN-CONTAINING PROTEIN"/>
    <property type="match status" value="1"/>
</dbReference>
<dbReference type="SMART" id="SM00382">
    <property type="entry name" value="AAA"/>
    <property type="match status" value="1"/>
</dbReference>
<dbReference type="InterPro" id="IPR003959">
    <property type="entry name" value="ATPase_AAA_core"/>
</dbReference>
<evidence type="ECO:0000313" key="4">
    <source>
        <dbReference type="EMBL" id="KAF4636197.1"/>
    </source>
</evidence>
<dbReference type="InterPro" id="IPR003593">
    <property type="entry name" value="AAA+_ATPase"/>
</dbReference>
<gene>
    <name evidence="4" type="ORF">G7Y89_g1892</name>
</gene>
<dbReference type="PANTHER" id="PTHR46411">
    <property type="entry name" value="FAMILY ATPASE, PUTATIVE-RELATED"/>
    <property type="match status" value="1"/>
</dbReference>
<reference evidence="4 5" key="1">
    <citation type="submission" date="2020-03" db="EMBL/GenBank/DDBJ databases">
        <title>Draft Genome Sequence of Cudoniella acicularis.</title>
        <authorList>
            <person name="Buettner E."/>
            <person name="Kellner H."/>
        </authorList>
    </citation>
    <scope>NUCLEOTIDE SEQUENCE [LARGE SCALE GENOMIC DNA]</scope>
    <source>
        <strain evidence="4 5">DSM 108380</strain>
    </source>
</reference>
<feature type="compositionally biased region" description="Polar residues" evidence="1">
    <location>
        <begin position="47"/>
        <end position="59"/>
    </location>
</feature>
<dbReference type="InterPro" id="IPR056599">
    <property type="entry name" value="AAA_lid_fung"/>
</dbReference>
<evidence type="ECO:0000259" key="3">
    <source>
        <dbReference type="SMART" id="SM00382"/>
    </source>
</evidence>
<protein>
    <recommendedName>
        <fullName evidence="3">AAA+ ATPase domain-containing protein</fullName>
    </recommendedName>
</protein>